<protein>
    <submittedName>
        <fullName evidence="4">LytTR family DNA-binding domain-containing protein</fullName>
    </submittedName>
</protein>
<gene>
    <name evidence="4" type="ORF">NVS32_00570</name>
</gene>
<dbReference type="RefSeq" id="WP_258498294.1">
    <property type="nucleotide sequence ID" value="NZ_JANSKA010000001.1"/>
</dbReference>
<keyword evidence="5" id="KW-1185">Reference proteome</keyword>
<evidence type="ECO:0000259" key="3">
    <source>
        <dbReference type="PROSITE" id="PS50930"/>
    </source>
</evidence>
<dbReference type="PANTHER" id="PTHR37299">
    <property type="entry name" value="TRANSCRIPTIONAL REGULATOR-RELATED"/>
    <property type="match status" value="1"/>
</dbReference>
<dbReference type="InterPro" id="IPR046947">
    <property type="entry name" value="LytR-like"/>
</dbReference>
<comment type="caution">
    <text evidence="4">The sequence shown here is derived from an EMBL/GenBank/DDBJ whole genome shotgun (WGS) entry which is preliminary data.</text>
</comment>
<keyword evidence="4" id="KW-0238">DNA-binding</keyword>
<feature type="domain" description="Response regulatory" evidence="2">
    <location>
        <begin position="3"/>
        <end position="119"/>
    </location>
</feature>
<accession>A0ABT1Z5G4</accession>
<dbReference type="SUPFAM" id="SSF52172">
    <property type="entry name" value="CheY-like"/>
    <property type="match status" value="1"/>
</dbReference>
<dbReference type="SMART" id="SM00850">
    <property type="entry name" value="LytTR"/>
    <property type="match status" value="1"/>
</dbReference>
<feature type="domain" description="HTH LytTR-type" evidence="3">
    <location>
        <begin position="130"/>
        <end position="230"/>
    </location>
</feature>
<dbReference type="GO" id="GO:0003677">
    <property type="term" value="F:DNA binding"/>
    <property type="evidence" value="ECO:0007669"/>
    <property type="project" value="UniProtKB-KW"/>
</dbReference>
<evidence type="ECO:0000313" key="5">
    <source>
        <dbReference type="Proteomes" id="UP001204320"/>
    </source>
</evidence>
<dbReference type="InterPro" id="IPR001789">
    <property type="entry name" value="Sig_transdc_resp-reg_receiver"/>
</dbReference>
<dbReference type="Gene3D" id="3.40.50.2300">
    <property type="match status" value="1"/>
</dbReference>
<sequence length="239" mass="26568">MYQVLLLEDSPAAAQSLLAHVRRYSREHDVELAVTWRDSARSLVELSEKADLILMDIEMPGLDGMEAATLMRTFDATTPIIFVTNLAQFAVRGYEVDALDFMVKPVSYGAFCMRMDKALRVMERNASRSLVLKTQGGITVVRVSEIAYIDSHGHDLQFHLTDGQTAVERGTLASVEERLPAMQFVRVSKGTIVNMVQIKRYRSSEVVLLDGTTFAVGRTMRTSVVEKVNAFFGTLGGAR</sequence>
<dbReference type="Proteomes" id="UP001204320">
    <property type="component" value="Unassembled WGS sequence"/>
</dbReference>
<dbReference type="SMART" id="SM00448">
    <property type="entry name" value="REC"/>
    <property type="match status" value="1"/>
</dbReference>
<dbReference type="EMBL" id="JANSKA010000001">
    <property type="protein sequence ID" value="MCR9035452.1"/>
    <property type="molecule type" value="Genomic_DNA"/>
</dbReference>
<dbReference type="Pfam" id="PF04397">
    <property type="entry name" value="LytTR"/>
    <property type="match status" value="1"/>
</dbReference>
<evidence type="ECO:0000259" key="2">
    <source>
        <dbReference type="PROSITE" id="PS50110"/>
    </source>
</evidence>
<reference evidence="4 5" key="1">
    <citation type="submission" date="2022-08" db="EMBL/GenBank/DDBJ databases">
        <title>Tractidigestivibacter montrealensis type strain KD21.</title>
        <authorList>
            <person name="Diop K."/>
            <person name="Richard C."/>
            <person name="Routy B."/>
        </authorList>
    </citation>
    <scope>NUCLEOTIDE SEQUENCE [LARGE SCALE GENOMIC DNA]</scope>
    <source>
        <strain evidence="4 5">KD21</strain>
    </source>
</reference>
<feature type="modified residue" description="4-aspartylphosphate" evidence="1">
    <location>
        <position position="56"/>
    </location>
</feature>
<dbReference type="Gene3D" id="2.40.50.1020">
    <property type="entry name" value="LytTr DNA-binding domain"/>
    <property type="match status" value="1"/>
</dbReference>
<dbReference type="PROSITE" id="PS50930">
    <property type="entry name" value="HTH_LYTTR"/>
    <property type="match status" value="1"/>
</dbReference>
<proteinExistence type="predicted"/>
<dbReference type="PANTHER" id="PTHR37299:SF1">
    <property type="entry name" value="STAGE 0 SPORULATION PROTEIN A HOMOLOG"/>
    <property type="match status" value="1"/>
</dbReference>
<name>A0ABT1Z5G4_9ACTN</name>
<dbReference type="InterPro" id="IPR011006">
    <property type="entry name" value="CheY-like_superfamily"/>
</dbReference>
<dbReference type="InterPro" id="IPR007492">
    <property type="entry name" value="LytTR_DNA-bd_dom"/>
</dbReference>
<evidence type="ECO:0000256" key="1">
    <source>
        <dbReference type="PROSITE-ProRule" id="PRU00169"/>
    </source>
</evidence>
<dbReference type="PROSITE" id="PS50110">
    <property type="entry name" value="RESPONSE_REGULATORY"/>
    <property type="match status" value="1"/>
</dbReference>
<keyword evidence="1" id="KW-0597">Phosphoprotein</keyword>
<evidence type="ECO:0000313" key="4">
    <source>
        <dbReference type="EMBL" id="MCR9035452.1"/>
    </source>
</evidence>
<dbReference type="Pfam" id="PF00072">
    <property type="entry name" value="Response_reg"/>
    <property type="match status" value="1"/>
</dbReference>
<organism evidence="4 5">
    <name type="scientific">Tractidigestivibacter montrealensis</name>
    <dbReference type="NCBI Taxonomy" id="2972466"/>
    <lineage>
        <taxon>Bacteria</taxon>
        <taxon>Bacillati</taxon>
        <taxon>Actinomycetota</taxon>
        <taxon>Coriobacteriia</taxon>
        <taxon>Coriobacteriales</taxon>
        <taxon>Atopobiaceae</taxon>
        <taxon>Tractidigestivibacter</taxon>
    </lineage>
</organism>